<accession>A0A6M3IV94</accession>
<gene>
    <name evidence="1" type="ORF">MM415B00904_0007</name>
</gene>
<name>A0A6M3IV94_9ZZZZ</name>
<sequence length="66" mass="7932">MRIYFNHRTDGRDKMKEYLSYKDFELKVKEILGWDGGIGSTDQDLIKWKTHEIMKLAEIPIDRTKE</sequence>
<evidence type="ECO:0000313" key="1">
    <source>
        <dbReference type="EMBL" id="QJA61639.1"/>
    </source>
</evidence>
<proteinExistence type="predicted"/>
<organism evidence="1">
    <name type="scientific">viral metagenome</name>
    <dbReference type="NCBI Taxonomy" id="1070528"/>
    <lineage>
        <taxon>unclassified sequences</taxon>
        <taxon>metagenomes</taxon>
        <taxon>organismal metagenomes</taxon>
    </lineage>
</organism>
<dbReference type="EMBL" id="MT141448">
    <property type="protein sequence ID" value="QJA61639.1"/>
    <property type="molecule type" value="Genomic_DNA"/>
</dbReference>
<dbReference type="AlphaFoldDB" id="A0A6M3IV94"/>
<reference evidence="1" key="1">
    <citation type="submission" date="2020-03" db="EMBL/GenBank/DDBJ databases">
        <title>The deep terrestrial virosphere.</title>
        <authorList>
            <person name="Holmfeldt K."/>
            <person name="Nilsson E."/>
            <person name="Simone D."/>
            <person name="Lopez-Fernandez M."/>
            <person name="Wu X."/>
            <person name="de Brujin I."/>
            <person name="Lundin D."/>
            <person name="Andersson A."/>
            <person name="Bertilsson S."/>
            <person name="Dopson M."/>
        </authorList>
    </citation>
    <scope>NUCLEOTIDE SEQUENCE</scope>
    <source>
        <strain evidence="1">MM415B00904</strain>
    </source>
</reference>
<protein>
    <submittedName>
        <fullName evidence="1">Uncharacterized protein</fullName>
    </submittedName>
</protein>